<feature type="disulfide bond" description="Redox-active" evidence="4">
    <location>
        <begin position="82"/>
        <end position="86"/>
    </location>
</feature>
<accession>A0A1G7LFE5</accession>
<dbReference type="AlphaFoldDB" id="A0A1G7LFE5"/>
<sequence length="209" mass="22995">MSTKSFAIVAGVAVVALLGASVWYATRPAGDDQFAQCRGSAVSGGAGSIGGPFELVSEDGVTVTDQDVFTKPTILYFGYTFCPDVCPLDNARNADAERLLDERGYDTQTAFISIDPDRDTPEVVKEFTDLFHENMIGMTGSPEQVKAASMAYKTYYKKQEEGDPEYYLVDHSTFTYLVFPEIGFVDFFKRDDTPEQMADRVACFIDAAK</sequence>
<dbReference type="InterPro" id="IPR036249">
    <property type="entry name" value="Thioredoxin-like_sf"/>
</dbReference>
<dbReference type="PROSITE" id="PS51352">
    <property type="entry name" value="THIOREDOXIN_2"/>
    <property type="match status" value="1"/>
</dbReference>
<dbReference type="InterPro" id="IPR013766">
    <property type="entry name" value="Thioredoxin_domain"/>
</dbReference>
<keyword evidence="2 3" id="KW-0186">Copper</keyword>
<dbReference type="SUPFAM" id="SSF52833">
    <property type="entry name" value="Thioredoxin-like"/>
    <property type="match status" value="1"/>
</dbReference>
<feature type="binding site" evidence="3">
    <location>
        <position position="86"/>
    </location>
    <ligand>
        <name>Cu cation</name>
        <dbReference type="ChEBI" id="CHEBI:23378"/>
    </ligand>
</feature>
<evidence type="ECO:0000256" key="1">
    <source>
        <dbReference type="ARBA" id="ARBA00010996"/>
    </source>
</evidence>
<organism evidence="7 8">
    <name type="scientific">Celeribacter baekdonensis</name>
    <dbReference type="NCBI Taxonomy" id="875171"/>
    <lineage>
        <taxon>Bacteria</taxon>
        <taxon>Pseudomonadati</taxon>
        <taxon>Pseudomonadota</taxon>
        <taxon>Alphaproteobacteria</taxon>
        <taxon>Rhodobacterales</taxon>
        <taxon>Roseobacteraceae</taxon>
        <taxon>Celeribacter</taxon>
    </lineage>
</organism>
<dbReference type="EMBL" id="FNBL01000004">
    <property type="protein sequence ID" value="SDF47689.1"/>
    <property type="molecule type" value="Genomic_DNA"/>
</dbReference>
<dbReference type="PANTHER" id="PTHR12151:SF25">
    <property type="entry name" value="LINALOOL DEHYDRATASE_ISOMERASE DOMAIN-CONTAINING PROTEIN"/>
    <property type="match status" value="1"/>
</dbReference>
<keyword evidence="3" id="KW-0479">Metal-binding</keyword>
<feature type="binding site" evidence="3">
    <location>
        <position position="82"/>
    </location>
    <ligand>
        <name>Cu cation</name>
        <dbReference type="ChEBI" id="CHEBI:23378"/>
    </ligand>
</feature>
<dbReference type="Proteomes" id="UP000182284">
    <property type="component" value="Unassembled WGS sequence"/>
</dbReference>
<feature type="domain" description="Thioredoxin" evidence="6">
    <location>
        <begin position="44"/>
        <end position="209"/>
    </location>
</feature>
<reference evidence="7 8" key="1">
    <citation type="submission" date="2016-10" db="EMBL/GenBank/DDBJ databases">
        <authorList>
            <person name="de Groot N.N."/>
        </authorList>
    </citation>
    <scope>NUCLEOTIDE SEQUENCE [LARGE SCALE GENOMIC DNA]</scope>
    <source>
        <strain evidence="7 8">DSM 27375</strain>
    </source>
</reference>
<keyword evidence="4" id="KW-1015">Disulfide bond</keyword>
<evidence type="ECO:0000256" key="5">
    <source>
        <dbReference type="SAM" id="Phobius"/>
    </source>
</evidence>
<evidence type="ECO:0000256" key="2">
    <source>
        <dbReference type="ARBA" id="ARBA00023008"/>
    </source>
</evidence>
<feature type="transmembrane region" description="Helical" evidence="5">
    <location>
        <begin position="6"/>
        <end position="26"/>
    </location>
</feature>
<keyword evidence="5" id="KW-0472">Membrane</keyword>
<keyword evidence="5" id="KW-0812">Transmembrane</keyword>
<gene>
    <name evidence="7" type="ORF">SAMN04488117_104262</name>
</gene>
<dbReference type="GO" id="GO:0046872">
    <property type="term" value="F:metal ion binding"/>
    <property type="evidence" value="ECO:0007669"/>
    <property type="project" value="UniProtKB-KW"/>
</dbReference>
<evidence type="ECO:0000259" key="6">
    <source>
        <dbReference type="PROSITE" id="PS51352"/>
    </source>
</evidence>
<dbReference type="PANTHER" id="PTHR12151">
    <property type="entry name" value="ELECTRON TRANSPORT PROTIN SCO1/SENC FAMILY MEMBER"/>
    <property type="match status" value="1"/>
</dbReference>
<feature type="binding site" evidence="3">
    <location>
        <position position="171"/>
    </location>
    <ligand>
        <name>Cu cation</name>
        <dbReference type="ChEBI" id="CHEBI:23378"/>
    </ligand>
</feature>
<dbReference type="Pfam" id="PF02630">
    <property type="entry name" value="SCO1-SenC"/>
    <property type="match status" value="1"/>
</dbReference>
<comment type="similarity">
    <text evidence="1">Belongs to the SCO1/2 family.</text>
</comment>
<keyword evidence="5" id="KW-1133">Transmembrane helix</keyword>
<evidence type="ECO:0000313" key="8">
    <source>
        <dbReference type="Proteomes" id="UP000182284"/>
    </source>
</evidence>
<name>A0A1G7LFE5_9RHOB</name>
<dbReference type="FunFam" id="3.40.30.10:FF:000013">
    <property type="entry name" value="Blast:Protein SCO1 homolog, mitochondrial"/>
    <property type="match status" value="1"/>
</dbReference>
<protein>
    <submittedName>
        <fullName evidence="7">Protein SCO1/2</fullName>
    </submittedName>
</protein>
<dbReference type="CDD" id="cd02968">
    <property type="entry name" value="SCO"/>
    <property type="match status" value="1"/>
</dbReference>
<evidence type="ECO:0000313" key="7">
    <source>
        <dbReference type="EMBL" id="SDF47689.1"/>
    </source>
</evidence>
<evidence type="ECO:0000256" key="4">
    <source>
        <dbReference type="PIRSR" id="PIRSR603782-2"/>
    </source>
</evidence>
<dbReference type="RefSeq" id="WP_074644260.1">
    <property type="nucleotide sequence ID" value="NZ_FNBL01000004.1"/>
</dbReference>
<proteinExistence type="inferred from homology"/>
<evidence type="ECO:0000256" key="3">
    <source>
        <dbReference type="PIRSR" id="PIRSR603782-1"/>
    </source>
</evidence>
<dbReference type="InterPro" id="IPR003782">
    <property type="entry name" value="SCO1/SenC"/>
</dbReference>
<dbReference type="OrthoDB" id="9790194at2"/>
<dbReference type="Gene3D" id="3.40.30.10">
    <property type="entry name" value="Glutaredoxin"/>
    <property type="match status" value="1"/>
</dbReference>